<feature type="transmembrane region" description="Helical" evidence="1">
    <location>
        <begin position="20"/>
        <end position="38"/>
    </location>
</feature>
<accession>X0XN95</accession>
<keyword evidence="1" id="KW-1133">Transmembrane helix</keyword>
<name>X0XN95_9ZZZZ</name>
<keyword evidence="1" id="KW-0812">Transmembrane</keyword>
<gene>
    <name evidence="2" type="ORF">S01H1_61943</name>
</gene>
<dbReference type="AlphaFoldDB" id="X0XN95"/>
<keyword evidence="1" id="KW-0472">Membrane</keyword>
<reference evidence="2" key="1">
    <citation type="journal article" date="2014" name="Front. Microbiol.">
        <title>High frequency of phylogenetically diverse reductive dehalogenase-homologous genes in deep subseafloor sedimentary metagenomes.</title>
        <authorList>
            <person name="Kawai M."/>
            <person name="Futagami T."/>
            <person name="Toyoda A."/>
            <person name="Takaki Y."/>
            <person name="Nishi S."/>
            <person name="Hori S."/>
            <person name="Arai W."/>
            <person name="Tsubouchi T."/>
            <person name="Morono Y."/>
            <person name="Uchiyama I."/>
            <person name="Ito T."/>
            <person name="Fujiyama A."/>
            <person name="Inagaki F."/>
            <person name="Takami H."/>
        </authorList>
    </citation>
    <scope>NUCLEOTIDE SEQUENCE</scope>
    <source>
        <strain evidence="2">Expedition CK06-06</strain>
    </source>
</reference>
<protein>
    <submittedName>
        <fullName evidence="2">Uncharacterized protein</fullName>
    </submittedName>
</protein>
<dbReference type="EMBL" id="BARS01040658">
    <property type="protein sequence ID" value="GAG38113.1"/>
    <property type="molecule type" value="Genomic_DNA"/>
</dbReference>
<organism evidence="2">
    <name type="scientific">marine sediment metagenome</name>
    <dbReference type="NCBI Taxonomy" id="412755"/>
    <lineage>
        <taxon>unclassified sequences</taxon>
        <taxon>metagenomes</taxon>
        <taxon>ecological metagenomes</taxon>
    </lineage>
</organism>
<evidence type="ECO:0000313" key="2">
    <source>
        <dbReference type="EMBL" id="GAG38113.1"/>
    </source>
</evidence>
<evidence type="ECO:0000256" key="1">
    <source>
        <dbReference type="SAM" id="Phobius"/>
    </source>
</evidence>
<comment type="caution">
    <text evidence="2">The sequence shown here is derived from an EMBL/GenBank/DDBJ whole genome shotgun (WGS) entry which is preliminary data.</text>
</comment>
<proteinExistence type="predicted"/>
<sequence length="57" mass="6557">MWGWPQLRGGGVMLENLDLIIVFGLATPPFIAWLVWDIRMSRRIKRMRGPDCGEGDK</sequence>